<organism evidence="1 2">
    <name type="scientific">Vitis vinifera</name>
    <name type="common">Grape</name>
    <dbReference type="NCBI Taxonomy" id="29760"/>
    <lineage>
        <taxon>Eukaryota</taxon>
        <taxon>Viridiplantae</taxon>
        <taxon>Streptophyta</taxon>
        <taxon>Embryophyta</taxon>
        <taxon>Tracheophyta</taxon>
        <taxon>Spermatophyta</taxon>
        <taxon>Magnoliopsida</taxon>
        <taxon>eudicotyledons</taxon>
        <taxon>Gunneridae</taxon>
        <taxon>Pentapetalae</taxon>
        <taxon>rosids</taxon>
        <taxon>Vitales</taxon>
        <taxon>Vitaceae</taxon>
        <taxon>Viteae</taxon>
        <taxon>Vitis</taxon>
    </lineage>
</organism>
<reference evidence="2" key="1">
    <citation type="journal article" date="2007" name="Nature">
        <title>The grapevine genome sequence suggests ancestral hexaploidization in major angiosperm phyla.</title>
        <authorList>
            <consortium name="The French-Italian Public Consortium for Grapevine Genome Characterization."/>
            <person name="Jaillon O."/>
            <person name="Aury J.-M."/>
            <person name="Noel B."/>
            <person name="Policriti A."/>
            <person name="Clepet C."/>
            <person name="Casagrande A."/>
            <person name="Choisne N."/>
            <person name="Aubourg S."/>
            <person name="Vitulo N."/>
            <person name="Jubin C."/>
            <person name="Vezzi A."/>
            <person name="Legeai F."/>
            <person name="Hugueney P."/>
            <person name="Dasilva C."/>
            <person name="Horner D."/>
            <person name="Mica E."/>
            <person name="Jublot D."/>
            <person name="Poulain J."/>
            <person name="Bruyere C."/>
            <person name="Billault A."/>
            <person name="Segurens B."/>
            <person name="Gouyvenoux M."/>
            <person name="Ugarte E."/>
            <person name="Cattonaro F."/>
            <person name="Anthouard V."/>
            <person name="Vico V."/>
            <person name="Del Fabbro C."/>
            <person name="Alaux M."/>
            <person name="Di Gaspero G."/>
            <person name="Dumas V."/>
            <person name="Felice N."/>
            <person name="Paillard S."/>
            <person name="Juman I."/>
            <person name="Moroldo M."/>
            <person name="Scalabrin S."/>
            <person name="Canaguier A."/>
            <person name="Le Clainche I."/>
            <person name="Malacrida G."/>
            <person name="Durand E."/>
            <person name="Pesole G."/>
            <person name="Laucou V."/>
            <person name="Chatelet P."/>
            <person name="Merdinoglu D."/>
            <person name="Delledonne M."/>
            <person name="Pezzotti M."/>
            <person name="Lecharny A."/>
            <person name="Scarpelli C."/>
            <person name="Artiguenave F."/>
            <person name="Pe M.E."/>
            <person name="Valle G."/>
            <person name="Morgante M."/>
            <person name="Caboche M."/>
            <person name="Adam-Blondon A.-F."/>
            <person name="Weissenbach J."/>
            <person name="Quetier F."/>
            <person name="Wincker P."/>
        </authorList>
    </citation>
    <scope>NUCLEOTIDE SEQUENCE [LARGE SCALE GENOMIC DNA]</scope>
    <source>
        <strain evidence="2">cv. Pinot noir / PN40024</strain>
    </source>
</reference>
<sequence>MKKWTLQNKEGIPKILVAAKGNLVTSYLSFRKRPQGI</sequence>
<gene>
    <name evidence="1" type="ordered locus">VIT_10s0003g04380</name>
</gene>
<dbReference type="PaxDb" id="29760-VIT_10s0003g04380.t01"/>
<evidence type="ECO:0000313" key="2">
    <source>
        <dbReference type="Proteomes" id="UP000009183"/>
    </source>
</evidence>
<dbReference type="InParanoid" id="F6HLW2"/>
<name>F6HLW2_VITVI</name>
<dbReference type="Proteomes" id="UP000009183">
    <property type="component" value="Chromosome 10"/>
</dbReference>
<proteinExistence type="predicted"/>
<keyword evidence="2" id="KW-1185">Reference proteome</keyword>
<protein>
    <submittedName>
        <fullName evidence="1">Uncharacterized protein</fullName>
    </submittedName>
</protein>
<dbReference type="AlphaFoldDB" id="F6HLW2"/>
<evidence type="ECO:0000313" key="1">
    <source>
        <dbReference type="EMBL" id="CCB55837.1"/>
    </source>
</evidence>
<dbReference type="HOGENOM" id="CLU_3352081_0_0_1"/>
<accession>F6HLW2</accession>
<dbReference type="EMBL" id="FN595992">
    <property type="protein sequence ID" value="CCB55837.1"/>
    <property type="molecule type" value="Genomic_DNA"/>
</dbReference>